<dbReference type="AlphaFoldDB" id="A0A0F6Z6A5"/>
<feature type="domain" description="HTH tetR-type" evidence="6">
    <location>
        <begin position="30"/>
        <end position="90"/>
    </location>
</feature>
<evidence type="ECO:0000256" key="3">
    <source>
        <dbReference type="ARBA" id="ARBA00023163"/>
    </source>
</evidence>
<dbReference type="PANTHER" id="PTHR30055:SF151">
    <property type="entry name" value="TRANSCRIPTIONAL REGULATORY PROTEIN"/>
    <property type="match status" value="1"/>
</dbReference>
<evidence type="ECO:0000313" key="8">
    <source>
        <dbReference type="Proteomes" id="UP000034037"/>
    </source>
</evidence>
<organism evidence="7 8">
    <name type="scientific">[Brevibacterium] flavum</name>
    <dbReference type="NCBI Taxonomy" id="92706"/>
    <lineage>
        <taxon>Bacteria</taxon>
        <taxon>Bacillati</taxon>
        <taxon>Actinomycetota</taxon>
        <taxon>Actinomycetes</taxon>
        <taxon>Mycobacteriales</taxon>
        <taxon>Corynebacteriaceae</taxon>
        <taxon>Corynebacterium</taxon>
    </lineage>
</organism>
<keyword evidence="2 4" id="KW-0238">DNA-binding</keyword>
<keyword evidence="1" id="KW-0805">Transcription regulation</keyword>
<name>A0A0F6Z6A5_9CORY</name>
<evidence type="ECO:0000313" key="7">
    <source>
        <dbReference type="EMBL" id="AKF28252.1"/>
    </source>
</evidence>
<dbReference type="Gene3D" id="1.10.357.10">
    <property type="entry name" value="Tetracycline Repressor, domain 2"/>
    <property type="match status" value="1"/>
</dbReference>
<protein>
    <submittedName>
        <fullName evidence="7">TetR family transcriptional regulator</fullName>
    </submittedName>
</protein>
<dbReference type="PATRIC" id="fig|92706.3.peg.2555"/>
<dbReference type="HOGENOM" id="CLU_069543_3_1_11"/>
<evidence type="ECO:0000256" key="4">
    <source>
        <dbReference type="PROSITE-ProRule" id="PRU00335"/>
    </source>
</evidence>
<dbReference type="Proteomes" id="UP000034037">
    <property type="component" value="Chromosome"/>
</dbReference>
<dbReference type="InterPro" id="IPR009057">
    <property type="entry name" value="Homeodomain-like_sf"/>
</dbReference>
<gene>
    <name evidence="7" type="ORF">YH66_12210</name>
</gene>
<feature type="region of interest" description="Disordered" evidence="5">
    <location>
        <begin position="1"/>
        <end position="25"/>
    </location>
</feature>
<evidence type="ECO:0000256" key="5">
    <source>
        <dbReference type="SAM" id="MobiDB-lite"/>
    </source>
</evidence>
<evidence type="ECO:0000256" key="2">
    <source>
        <dbReference type="ARBA" id="ARBA00023125"/>
    </source>
</evidence>
<evidence type="ECO:0000256" key="1">
    <source>
        <dbReference type="ARBA" id="ARBA00023015"/>
    </source>
</evidence>
<accession>A0A0F6Z6A5</accession>
<dbReference type="InterPro" id="IPR050109">
    <property type="entry name" value="HTH-type_TetR-like_transc_reg"/>
</dbReference>
<dbReference type="InterPro" id="IPR036271">
    <property type="entry name" value="Tet_transcr_reg_TetR-rel_C_sf"/>
</dbReference>
<feature type="DNA-binding region" description="H-T-H motif" evidence="4">
    <location>
        <begin position="53"/>
        <end position="72"/>
    </location>
</feature>
<dbReference type="GO" id="GO:0000976">
    <property type="term" value="F:transcription cis-regulatory region binding"/>
    <property type="evidence" value="ECO:0007669"/>
    <property type="project" value="TreeGrafter"/>
</dbReference>
<proteinExistence type="predicted"/>
<dbReference type="PANTHER" id="PTHR30055">
    <property type="entry name" value="HTH-TYPE TRANSCRIPTIONAL REGULATOR RUTR"/>
    <property type="match status" value="1"/>
</dbReference>
<dbReference type="InterPro" id="IPR001647">
    <property type="entry name" value="HTH_TetR"/>
</dbReference>
<evidence type="ECO:0000259" key="6">
    <source>
        <dbReference type="PROSITE" id="PS50977"/>
    </source>
</evidence>
<keyword evidence="8" id="KW-1185">Reference proteome</keyword>
<sequence>MPSETMKPAVAPTLAATSTGRRPGRPTQRILSVEAIVERTLNIAGREGFAAVTMNRLARDMGVTPRALYNHVLNRQEIIDRVWVRIIDDIKVPDLDPDNWRQSIHTLWSSLRDQFRETPRVLLVALDEQISTQGTSPLRIAGAEESLKFLTDIGLSLKEATIIREMMMADVFSFTLTSDYTFDNRPEGEKPDVFAPVPKPWLDENPDVEAPLTRKAVEESVSTSDELFGYMVEARIAYIEKLLAAK</sequence>
<dbReference type="GO" id="GO:0003700">
    <property type="term" value="F:DNA-binding transcription factor activity"/>
    <property type="evidence" value="ECO:0007669"/>
    <property type="project" value="TreeGrafter"/>
</dbReference>
<keyword evidence="3" id="KW-0804">Transcription</keyword>
<dbReference type="RefSeq" id="WP_003860910.1">
    <property type="nucleotide sequence ID" value="NZ_CP011309.1"/>
</dbReference>
<dbReference type="PROSITE" id="PS50977">
    <property type="entry name" value="HTH_TETR_2"/>
    <property type="match status" value="1"/>
</dbReference>
<dbReference type="SUPFAM" id="SSF48498">
    <property type="entry name" value="Tetracyclin repressor-like, C-terminal domain"/>
    <property type="match status" value="1"/>
</dbReference>
<dbReference type="Pfam" id="PF00440">
    <property type="entry name" value="TetR_N"/>
    <property type="match status" value="1"/>
</dbReference>
<reference evidence="7 8" key="1">
    <citation type="submission" date="2015-04" db="EMBL/GenBank/DDBJ databases">
        <title>Complete Genome Sequence of Brevibacterium flavum ATCC 15168.</title>
        <authorList>
            <person name="Ahn J."/>
            <person name="Park G."/>
            <person name="Jeon W."/>
            <person name="Jang Y."/>
            <person name="Jang M."/>
            <person name="Lee H."/>
            <person name="Lee H."/>
        </authorList>
    </citation>
    <scope>NUCLEOTIDE SEQUENCE [LARGE SCALE GENOMIC DNA]</scope>
    <source>
        <strain evidence="7 8">ATCC 15168</strain>
    </source>
</reference>
<dbReference type="EMBL" id="CP011309">
    <property type="protein sequence ID" value="AKF28252.1"/>
    <property type="molecule type" value="Genomic_DNA"/>
</dbReference>
<dbReference type="SUPFAM" id="SSF46689">
    <property type="entry name" value="Homeodomain-like"/>
    <property type="match status" value="1"/>
</dbReference>